<comment type="similarity">
    <text evidence="2">Belongs to the NHER family.</text>
</comment>
<feature type="domain" description="PDZ" evidence="4">
    <location>
        <begin position="36"/>
        <end position="117"/>
    </location>
</feature>
<dbReference type="PANTHER" id="PTHR14191:SF6">
    <property type="entry name" value="NA(+)_H(+) EXCHANGE REGULATORY COFACTOR NHE-RF3-RELATED"/>
    <property type="match status" value="1"/>
</dbReference>
<feature type="region of interest" description="Disordered" evidence="3">
    <location>
        <begin position="505"/>
        <end position="571"/>
    </location>
</feature>
<evidence type="ECO:0000313" key="6">
    <source>
        <dbReference type="Proteomes" id="UP000694580"/>
    </source>
</evidence>
<evidence type="ECO:0000259" key="4">
    <source>
        <dbReference type="PROSITE" id="PS50106"/>
    </source>
</evidence>
<organism evidence="5 6">
    <name type="scientific">Denticeps clupeoides</name>
    <name type="common">denticle herring</name>
    <dbReference type="NCBI Taxonomy" id="299321"/>
    <lineage>
        <taxon>Eukaryota</taxon>
        <taxon>Metazoa</taxon>
        <taxon>Chordata</taxon>
        <taxon>Craniata</taxon>
        <taxon>Vertebrata</taxon>
        <taxon>Euteleostomi</taxon>
        <taxon>Actinopterygii</taxon>
        <taxon>Neopterygii</taxon>
        <taxon>Teleostei</taxon>
        <taxon>Clupei</taxon>
        <taxon>Clupeiformes</taxon>
        <taxon>Denticipitoidei</taxon>
        <taxon>Denticipitidae</taxon>
        <taxon>Denticeps</taxon>
    </lineage>
</organism>
<dbReference type="GeneTree" id="ENSGT00950000182849"/>
<evidence type="ECO:0000256" key="3">
    <source>
        <dbReference type="SAM" id="MobiDB-lite"/>
    </source>
</evidence>
<feature type="compositionally biased region" description="Polar residues" evidence="3">
    <location>
        <begin position="545"/>
        <end position="554"/>
    </location>
</feature>
<keyword evidence="6" id="KW-1185">Reference proteome</keyword>
<gene>
    <name evidence="5" type="primary">PDZK1</name>
</gene>
<feature type="compositionally biased region" description="Basic and acidic residues" evidence="3">
    <location>
        <begin position="531"/>
        <end position="544"/>
    </location>
</feature>
<feature type="region of interest" description="Disordered" evidence="3">
    <location>
        <begin position="366"/>
        <end position="396"/>
    </location>
</feature>
<dbReference type="InterPro" id="IPR051067">
    <property type="entry name" value="NHER"/>
</dbReference>
<accession>A0AAY4BMR3</accession>
<feature type="compositionally biased region" description="Pro residues" evidence="3">
    <location>
        <begin position="380"/>
        <end position="392"/>
    </location>
</feature>
<feature type="compositionally biased region" description="Low complexity" evidence="3">
    <location>
        <begin position="555"/>
        <end position="565"/>
    </location>
</feature>
<dbReference type="Ensembl" id="ENSDCDT00010026147.1">
    <property type="protein sequence ID" value="ENSDCDP00010022254.1"/>
    <property type="gene ID" value="ENSDCDG00010012648.1"/>
</dbReference>
<evidence type="ECO:0000256" key="1">
    <source>
        <dbReference type="ARBA" id="ARBA00022737"/>
    </source>
</evidence>
<feature type="domain" description="PDZ" evidence="4">
    <location>
        <begin position="401"/>
        <end position="481"/>
    </location>
</feature>
<evidence type="ECO:0000313" key="5">
    <source>
        <dbReference type="Ensembl" id="ENSDCDP00010022254.1"/>
    </source>
</evidence>
<feature type="domain" description="PDZ" evidence="4">
    <location>
        <begin position="263"/>
        <end position="343"/>
    </location>
</feature>
<dbReference type="Proteomes" id="UP000694580">
    <property type="component" value="Chromosome 9"/>
</dbReference>
<dbReference type="PROSITE" id="PS50106">
    <property type="entry name" value="PDZ"/>
    <property type="match status" value="4"/>
</dbReference>
<feature type="compositionally biased region" description="Acidic residues" evidence="3">
    <location>
        <begin position="516"/>
        <end position="530"/>
    </location>
</feature>
<dbReference type="SUPFAM" id="SSF50156">
    <property type="entry name" value="PDZ domain-like"/>
    <property type="match status" value="4"/>
</dbReference>
<dbReference type="GO" id="GO:0016324">
    <property type="term" value="C:apical plasma membrane"/>
    <property type="evidence" value="ECO:0007669"/>
    <property type="project" value="TreeGrafter"/>
</dbReference>
<keyword evidence="1" id="KW-0677">Repeat</keyword>
<dbReference type="InterPro" id="IPR036034">
    <property type="entry name" value="PDZ_sf"/>
</dbReference>
<dbReference type="GO" id="GO:0043495">
    <property type="term" value="F:protein-membrane adaptor activity"/>
    <property type="evidence" value="ECO:0007669"/>
    <property type="project" value="TreeGrafter"/>
</dbReference>
<protein>
    <recommendedName>
        <fullName evidence="4">PDZ domain-containing protein</fullName>
    </recommendedName>
</protein>
<dbReference type="AlphaFoldDB" id="A0AAY4BMR3"/>
<reference evidence="5 6" key="1">
    <citation type="submission" date="2020-06" db="EMBL/GenBank/DDBJ databases">
        <authorList>
            <consortium name="Wellcome Sanger Institute Data Sharing"/>
        </authorList>
    </citation>
    <scope>NUCLEOTIDE SEQUENCE [LARGE SCALE GENOMIC DNA]</scope>
</reference>
<dbReference type="SMART" id="SM00228">
    <property type="entry name" value="PDZ"/>
    <property type="match status" value="4"/>
</dbReference>
<sequence>MLSMKTRGMIMKEAQGAGAHSFHSDSEDMAGLSPRAISLTKREGQSFGFFLRVERYEKGHLIRSLEMGGPAELAGLKDGDRIIRVNGVFVDNLEHSQVADLVKKSGTTVALHVLSEESYKAAKEEGVDLSEPQRRPVPVQPATNGLAAPAPKPKLCYLVKSNGGYGFSLKSTKGELGVYMTDVLADGIADKAGVKGTDRLVEVNGDNVEGATHEQVVEKIKSSGNSIMLLLVDEETDKFYKNKQNNLGTGIATVKHLPHKPRIVNLTKGSDGYGYYLSVNPNTEGHFIKDIDAGSPAEKAGLKDMDRLVAVEGQDLGHLTHEQVVDRIRQCGNKCCLLVVDAETDKLYKMGGASPLLYWEEMRGPHTSTNKAEPVREPEPQPVTPTPLPAPGSPVEHRPKLCQMQKTSSGFGFHLNGVQGVFGQHIKEVVKGGAADLAGLEDDDIVIEVNGVNVEQKVHEEVVDMIRSSGSSLCLLVAGRSTYDHFKSKGVAITAQLLEPAVREAQAPSTLQQLKEEEEEESSSDSEEEETKSGQEEKASKTDEAANQQRPRTPSTSSSSSSSSESVDERF</sequence>
<dbReference type="Pfam" id="PF00595">
    <property type="entry name" value="PDZ"/>
    <property type="match status" value="4"/>
</dbReference>
<reference evidence="5" key="3">
    <citation type="submission" date="2025-09" db="UniProtKB">
        <authorList>
            <consortium name="Ensembl"/>
        </authorList>
    </citation>
    <scope>IDENTIFICATION</scope>
</reference>
<dbReference type="Gene3D" id="2.30.42.10">
    <property type="match status" value="4"/>
</dbReference>
<dbReference type="GO" id="GO:0072659">
    <property type="term" value="P:protein localization to plasma membrane"/>
    <property type="evidence" value="ECO:0007669"/>
    <property type="project" value="TreeGrafter"/>
</dbReference>
<reference evidence="5" key="2">
    <citation type="submission" date="2025-08" db="UniProtKB">
        <authorList>
            <consortium name="Ensembl"/>
        </authorList>
    </citation>
    <scope>IDENTIFICATION</scope>
</reference>
<dbReference type="GO" id="GO:0005102">
    <property type="term" value="F:signaling receptor binding"/>
    <property type="evidence" value="ECO:0007669"/>
    <property type="project" value="TreeGrafter"/>
</dbReference>
<name>A0AAY4BMR3_9TELE</name>
<proteinExistence type="inferred from homology"/>
<dbReference type="CDD" id="cd06768">
    <property type="entry name" value="PDZ_NHERF-like"/>
    <property type="match status" value="4"/>
</dbReference>
<evidence type="ECO:0000256" key="2">
    <source>
        <dbReference type="ARBA" id="ARBA00038110"/>
    </source>
</evidence>
<feature type="domain" description="PDZ" evidence="4">
    <location>
        <begin position="155"/>
        <end position="235"/>
    </location>
</feature>
<dbReference type="InterPro" id="IPR001478">
    <property type="entry name" value="PDZ"/>
</dbReference>
<dbReference type="PANTHER" id="PTHR14191">
    <property type="entry name" value="PDZ DOMAIN CONTAINING PROTEIN"/>
    <property type="match status" value="1"/>
</dbReference>